<dbReference type="PANTHER" id="PTHR11851:SF49">
    <property type="entry name" value="MITOCHONDRIAL-PROCESSING PEPTIDASE SUBUNIT ALPHA"/>
    <property type="match status" value="1"/>
</dbReference>
<sequence length="423" mass="47356">MELHKTVLDNGLRVVVTPQKDNPAVTVLVLVETGSKYETKEINGISHFLEHMCFKGTEKRPTALAISTELDEIGAIYNAFTSQEYTGYYAKVDKNHFNKALDVVSDIYLNQIFDEKEIDKERGPVIEEINMFLDTPMRQVAEDFITLLYGDQPAGMPVTGPKENIRTLTRENFIQYRKDHYVPEATVVVISGAVEPNIAIGKVKAIFSGMEKTSKKGKLPVVESQGEPMIHMSKKDSDQTHLVMGVRAYDRFDERRYALEVLATALGGGMSSRLFTKVREQMGAAYYVKAGADMYTDHGYLMAWAGVGNERLLDSVKAIVGEFKRLKEEGLSEKELQKVKDYIVGKMMLGLETSDDLAFFYGEQELLDKKLVKADEIAQSIQSVSAQDVLRIAKDIFQDKKLNLALIGPSTDESALRAVLKID</sequence>
<gene>
    <name evidence="5" type="ORF">A2119_02690</name>
</gene>
<dbReference type="AlphaFoldDB" id="A0A1G1YX00"/>
<dbReference type="GO" id="GO:0004222">
    <property type="term" value="F:metalloendopeptidase activity"/>
    <property type="evidence" value="ECO:0007669"/>
    <property type="project" value="InterPro"/>
</dbReference>
<dbReference type="InterPro" id="IPR050361">
    <property type="entry name" value="MPP/UQCRC_Complex"/>
</dbReference>
<dbReference type="PROSITE" id="PS00143">
    <property type="entry name" value="INSULINASE"/>
    <property type="match status" value="1"/>
</dbReference>
<dbReference type="InterPro" id="IPR007863">
    <property type="entry name" value="Peptidase_M16_C"/>
</dbReference>
<comment type="similarity">
    <text evidence="1 2">Belongs to the peptidase M16 family.</text>
</comment>
<feature type="domain" description="Peptidase M16 C-terminal" evidence="4">
    <location>
        <begin position="168"/>
        <end position="341"/>
    </location>
</feature>
<evidence type="ECO:0000259" key="4">
    <source>
        <dbReference type="Pfam" id="PF05193"/>
    </source>
</evidence>
<accession>A0A1G1YX00</accession>
<dbReference type="Gene3D" id="3.30.830.10">
    <property type="entry name" value="Metalloenzyme, LuxS/M16 peptidase-like"/>
    <property type="match status" value="2"/>
</dbReference>
<dbReference type="GO" id="GO:0046872">
    <property type="term" value="F:metal ion binding"/>
    <property type="evidence" value="ECO:0007669"/>
    <property type="project" value="InterPro"/>
</dbReference>
<protein>
    <recommendedName>
        <fullName evidence="7">Peptidase M16</fullName>
    </recommendedName>
</protein>
<evidence type="ECO:0000256" key="2">
    <source>
        <dbReference type="RuleBase" id="RU004447"/>
    </source>
</evidence>
<dbReference type="EMBL" id="MHIS01000004">
    <property type="protein sequence ID" value="OGY56903.1"/>
    <property type="molecule type" value="Genomic_DNA"/>
</dbReference>
<proteinExistence type="inferred from homology"/>
<dbReference type="InterPro" id="IPR001431">
    <property type="entry name" value="Pept_M16_Zn_BS"/>
</dbReference>
<dbReference type="InterPro" id="IPR011249">
    <property type="entry name" value="Metalloenz_LuxS/M16"/>
</dbReference>
<evidence type="ECO:0000256" key="1">
    <source>
        <dbReference type="ARBA" id="ARBA00007261"/>
    </source>
</evidence>
<dbReference type="InterPro" id="IPR011765">
    <property type="entry name" value="Pept_M16_N"/>
</dbReference>
<comment type="caution">
    <text evidence="5">The sequence shown here is derived from an EMBL/GenBank/DDBJ whole genome shotgun (WGS) entry which is preliminary data.</text>
</comment>
<feature type="domain" description="Peptidase M16 N-terminal" evidence="3">
    <location>
        <begin position="15"/>
        <end position="161"/>
    </location>
</feature>
<dbReference type="Pfam" id="PF05193">
    <property type="entry name" value="Peptidase_M16_C"/>
    <property type="match status" value="1"/>
</dbReference>
<evidence type="ECO:0000313" key="6">
    <source>
        <dbReference type="Proteomes" id="UP000178179"/>
    </source>
</evidence>
<reference evidence="5 6" key="1">
    <citation type="journal article" date="2016" name="Nat. Commun.">
        <title>Thousands of microbial genomes shed light on interconnected biogeochemical processes in an aquifer system.</title>
        <authorList>
            <person name="Anantharaman K."/>
            <person name="Brown C.T."/>
            <person name="Hug L.A."/>
            <person name="Sharon I."/>
            <person name="Castelle C.J."/>
            <person name="Probst A.J."/>
            <person name="Thomas B.C."/>
            <person name="Singh A."/>
            <person name="Wilkins M.J."/>
            <person name="Karaoz U."/>
            <person name="Brodie E.L."/>
            <person name="Williams K.H."/>
            <person name="Hubbard S.S."/>
            <person name="Banfield J.F."/>
        </authorList>
    </citation>
    <scope>NUCLEOTIDE SEQUENCE [LARGE SCALE GENOMIC DNA]</scope>
</reference>
<dbReference type="SUPFAM" id="SSF63411">
    <property type="entry name" value="LuxS/MPP-like metallohydrolase"/>
    <property type="match status" value="2"/>
</dbReference>
<dbReference type="Pfam" id="PF00675">
    <property type="entry name" value="Peptidase_M16"/>
    <property type="match status" value="1"/>
</dbReference>
<name>A0A1G1YX00_9BACT</name>
<evidence type="ECO:0008006" key="7">
    <source>
        <dbReference type="Google" id="ProtNLM"/>
    </source>
</evidence>
<organism evidence="5 6">
    <name type="scientific">Candidatus Colwellbacteria bacterium GWA2_46_10</name>
    <dbReference type="NCBI Taxonomy" id="1797684"/>
    <lineage>
        <taxon>Bacteria</taxon>
        <taxon>Candidatus Colwelliibacteriota</taxon>
    </lineage>
</organism>
<dbReference type="PANTHER" id="PTHR11851">
    <property type="entry name" value="METALLOPROTEASE"/>
    <property type="match status" value="1"/>
</dbReference>
<evidence type="ECO:0000313" key="5">
    <source>
        <dbReference type="EMBL" id="OGY56903.1"/>
    </source>
</evidence>
<dbReference type="GO" id="GO:0006508">
    <property type="term" value="P:proteolysis"/>
    <property type="evidence" value="ECO:0007669"/>
    <property type="project" value="InterPro"/>
</dbReference>
<evidence type="ECO:0000259" key="3">
    <source>
        <dbReference type="Pfam" id="PF00675"/>
    </source>
</evidence>
<dbReference type="Proteomes" id="UP000178179">
    <property type="component" value="Unassembled WGS sequence"/>
</dbReference>